<name>A0A2I0CLB3_9PSED</name>
<dbReference type="Gene3D" id="3.10.580.10">
    <property type="entry name" value="CBS-domain"/>
    <property type="match status" value="1"/>
</dbReference>
<protein>
    <recommendedName>
        <fullName evidence="5">CBS domain-containing protein</fullName>
    </recommendedName>
</protein>
<dbReference type="InterPro" id="IPR000644">
    <property type="entry name" value="CBS_dom"/>
</dbReference>
<dbReference type="PANTHER" id="PTHR43080:SF2">
    <property type="entry name" value="CBS DOMAIN-CONTAINING PROTEIN"/>
    <property type="match status" value="1"/>
</dbReference>
<dbReference type="EMBL" id="BMDE01000005">
    <property type="protein sequence ID" value="GGH93644.1"/>
    <property type="molecule type" value="Genomic_DNA"/>
</dbReference>
<dbReference type="InterPro" id="IPR058581">
    <property type="entry name" value="TM_HPP"/>
</dbReference>
<feature type="transmembrane region" description="Helical" evidence="4">
    <location>
        <begin position="75"/>
        <end position="94"/>
    </location>
</feature>
<evidence type="ECO:0000256" key="2">
    <source>
        <dbReference type="PROSITE-ProRule" id="PRU00703"/>
    </source>
</evidence>
<keyword evidence="4" id="KW-0472">Membrane</keyword>
<comment type="caution">
    <text evidence="7">The sequence shown here is derived from an EMBL/GenBank/DDBJ whole genome shotgun (WGS) entry which is preliminary data.</text>
</comment>
<organism evidence="7 8">
    <name type="scientific">Pseudomonas fluvialis</name>
    <dbReference type="NCBI Taxonomy" id="1793966"/>
    <lineage>
        <taxon>Bacteria</taxon>
        <taxon>Pseudomonadati</taxon>
        <taxon>Pseudomonadota</taxon>
        <taxon>Gammaproteobacteria</taxon>
        <taxon>Pseudomonadales</taxon>
        <taxon>Pseudomonadaceae</taxon>
        <taxon>Pseudomonas</taxon>
    </lineage>
</organism>
<dbReference type="Pfam" id="PF00571">
    <property type="entry name" value="CBS"/>
    <property type="match status" value="2"/>
</dbReference>
<dbReference type="Proteomes" id="UP000655550">
    <property type="component" value="Unassembled WGS sequence"/>
</dbReference>
<reference evidence="8" key="2">
    <citation type="submission" date="2017-12" db="EMBL/GenBank/DDBJ databases">
        <authorList>
            <person name="Yu X.-Y."/>
        </authorList>
    </citation>
    <scope>NUCLEOTIDE SEQUENCE [LARGE SCALE GENOMIC DNA]</scope>
    <source>
        <strain evidence="8">ZYSR67-Z</strain>
    </source>
</reference>
<keyword evidence="1 2" id="KW-0129">CBS domain</keyword>
<reference evidence="7" key="3">
    <citation type="submission" date="2017-12" db="EMBL/GenBank/DDBJ databases">
        <authorList>
            <person name="Hurst M.R.H."/>
        </authorList>
    </citation>
    <scope>NUCLEOTIDE SEQUENCE [LARGE SCALE GENOMIC DNA]</scope>
    <source>
        <strain evidence="7">ZYSR67-Z</strain>
    </source>
</reference>
<dbReference type="CDD" id="cd04600">
    <property type="entry name" value="CBS_pair_HPP_assoc"/>
    <property type="match status" value="1"/>
</dbReference>
<evidence type="ECO:0000256" key="4">
    <source>
        <dbReference type="SAM" id="Phobius"/>
    </source>
</evidence>
<evidence type="ECO:0000259" key="5">
    <source>
        <dbReference type="PROSITE" id="PS51371"/>
    </source>
</evidence>
<accession>A0A2I0CLB3</accession>
<dbReference type="InterPro" id="IPR051257">
    <property type="entry name" value="Diverse_CBS-Domain"/>
</dbReference>
<evidence type="ECO:0000313" key="9">
    <source>
        <dbReference type="Proteomes" id="UP000655550"/>
    </source>
</evidence>
<dbReference type="Proteomes" id="UP000242861">
    <property type="component" value="Unassembled WGS sequence"/>
</dbReference>
<gene>
    <name evidence="7" type="ORF">CW360_15695</name>
    <name evidence="6" type="ORF">GCM10007363_18730</name>
</gene>
<sequence>MPETLHVPRLFDILQVSNLRHALRASLGCAASLALCSLLGSYWLDNLSLLHLLGPLAASALLLFAVPSGALAQPWALLGSYLCSAPLALLLNSLQLPSLWLAGLALGMSLLLMSLLRCVHPPAGALAVVLALAEPPMAGQGPGVLLALLVMLACLLGCALCYLNLSGSPYPLRRTNEPRHATQDPPPQGRAGISSDDLEQVLAEFDAFVDITPEELARLLQAGEQLALRRRVGDLQARHIMSRDLRWISPQASRTQAMAMLRRHRIRSLPVLDEQARLVGVVSLVDLLSRPRGVRRQLAWGLRQPLRVAELMSTPVRSVQETQSVSAMIGLLSSQGLHSLPVLDDQQRLVGIVSQSDLIGALQEQLLR</sequence>
<feature type="domain" description="CBS" evidence="5">
    <location>
        <begin position="312"/>
        <end position="368"/>
    </location>
</feature>
<evidence type="ECO:0000256" key="1">
    <source>
        <dbReference type="ARBA" id="ARBA00023122"/>
    </source>
</evidence>
<reference evidence="6" key="1">
    <citation type="journal article" date="2014" name="Int. J. Syst. Evol. Microbiol.">
        <title>Complete genome of a new Firmicutes species belonging to the dominant human colonic microbiota ('Ruminococcus bicirculans') reveals two chromosomes and a selective capacity to utilize plant glucans.</title>
        <authorList>
            <consortium name="NISC Comparative Sequencing Program"/>
            <person name="Wegmann U."/>
            <person name="Louis P."/>
            <person name="Goesmann A."/>
            <person name="Henrissat B."/>
            <person name="Duncan S.H."/>
            <person name="Flint H.J."/>
        </authorList>
    </citation>
    <scope>NUCLEOTIDE SEQUENCE</scope>
    <source>
        <strain evidence="6">CCM 8778</strain>
    </source>
</reference>
<keyword evidence="4" id="KW-0812">Transmembrane</keyword>
<feature type="transmembrane region" description="Helical" evidence="4">
    <location>
        <begin position="49"/>
        <end position="68"/>
    </location>
</feature>
<dbReference type="SMART" id="SM00116">
    <property type="entry name" value="CBS"/>
    <property type="match status" value="2"/>
</dbReference>
<feature type="domain" description="CBS" evidence="5">
    <location>
        <begin position="241"/>
        <end position="298"/>
    </location>
</feature>
<dbReference type="Pfam" id="PF04982">
    <property type="entry name" value="TM_HPP"/>
    <property type="match status" value="1"/>
</dbReference>
<evidence type="ECO:0000256" key="3">
    <source>
        <dbReference type="SAM" id="MobiDB-lite"/>
    </source>
</evidence>
<feature type="region of interest" description="Disordered" evidence="3">
    <location>
        <begin position="174"/>
        <end position="193"/>
    </location>
</feature>
<keyword evidence="9" id="KW-1185">Reference proteome</keyword>
<proteinExistence type="predicted"/>
<keyword evidence="4" id="KW-1133">Transmembrane helix</keyword>
<reference evidence="9" key="4">
    <citation type="journal article" date="2019" name="Int. J. Syst. Evol. Microbiol.">
        <title>The Global Catalogue of Microorganisms (GCM) 10K type strain sequencing project: providing services to taxonomists for standard genome sequencing and annotation.</title>
        <authorList>
            <consortium name="The Broad Institute Genomics Platform"/>
            <consortium name="The Broad Institute Genome Sequencing Center for Infectious Disease"/>
            <person name="Wu L."/>
            <person name="Ma J."/>
        </authorList>
    </citation>
    <scope>NUCLEOTIDE SEQUENCE [LARGE SCALE GENOMIC DNA]</scope>
    <source>
        <strain evidence="9">CCM 8778</strain>
    </source>
</reference>
<feature type="transmembrane region" description="Helical" evidence="4">
    <location>
        <begin position="21"/>
        <end position="43"/>
    </location>
</feature>
<reference evidence="6" key="5">
    <citation type="submission" date="2024-05" db="EMBL/GenBank/DDBJ databases">
        <authorList>
            <person name="Sun Q."/>
            <person name="Sedlacek I."/>
        </authorList>
    </citation>
    <scope>NUCLEOTIDE SEQUENCE</scope>
    <source>
        <strain evidence="6">CCM 8778</strain>
    </source>
</reference>
<feature type="transmembrane region" description="Helical" evidence="4">
    <location>
        <begin position="100"/>
        <end position="133"/>
    </location>
</feature>
<dbReference type="AlphaFoldDB" id="A0A2I0CLB3"/>
<dbReference type="InterPro" id="IPR046342">
    <property type="entry name" value="CBS_dom_sf"/>
</dbReference>
<evidence type="ECO:0000313" key="8">
    <source>
        <dbReference type="Proteomes" id="UP000242861"/>
    </source>
</evidence>
<dbReference type="PROSITE" id="PS51371">
    <property type="entry name" value="CBS"/>
    <property type="match status" value="2"/>
</dbReference>
<evidence type="ECO:0000313" key="6">
    <source>
        <dbReference type="EMBL" id="GGH93644.1"/>
    </source>
</evidence>
<evidence type="ECO:0000313" key="7">
    <source>
        <dbReference type="EMBL" id="PKF69949.1"/>
    </source>
</evidence>
<dbReference type="EMBL" id="PIYS01000032">
    <property type="protein sequence ID" value="PKF69949.1"/>
    <property type="molecule type" value="Genomic_DNA"/>
</dbReference>
<dbReference type="SUPFAM" id="SSF54631">
    <property type="entry name" value="CBS-domain pair"/>
    <property type="match status" value="1"/>
</dbReference>
<dbReference type="PANTHER" id="PTHR43080">
    <property type="entry name" value="CBS DOMAIN-CONTAINING PROTEIN CBSX3, MITOCHONDRIAL"/>
    <property type="match status" value="1"/>
</dbReference>
<feature type="transmembrane region" description="Helical" evidence="4">
    <location>
        <begin position="145"/>
        <end position="165"/>
    </location>
</feature>